<accession>A0ABU6ZSL7</accession>
<evidence type="ECO:0000256" key="2">
    <source>
        <dbReference type="ARBA" id="ARBA00023136"/>
    </source>
</evidence>
<comment type="subcellular location">
    <subcellularLocation>
        <location evidence="1">Membrane</location>
    </subcellularLocation>
</comment>
<keyword evidence="3" id="KW-1133">Transmembrane helix</keyword>
<dbReference type="InterPro" id="IPR044839">
    <property type="entry name" value="NDR1-like"/>
</dbReference>
<feature type="transmembrane region" description="Helical" evidence="3">
    <location>
        <begin position="40"/>
        <end position="63"/>
    </location>
</feature>
<evidence type="ECO:0000313" key="4">
    <source>
        <dbReference type="EMBL" id="MED6224959.1"/>
    </source>
</evidence>
<dbReference type="Proteomes" id="UP001341840">
    <property type="component" value="Unassembled WGS sequence"/>
</dbReference>
<reference evidence="4 5" key="1">
    <citation type="journal article" date="2023" name="Plants (Basel)">
        <title>Bridging the Gap: Combining Genomics and Transcriptomics Approaches to Understand Stylosanthes scabra, an Orphan Legume from the Brazilian Caatinga.</title>
        <authorList>
            <person name="Ferreira-Neto J.R.C."/>
            <person name="da Silva M.D."/>
            <person name="Binneck E."/>
            <person name="de Melo N.F."/>
            <person name="da Silva R.H."/>
            <person name="de Melo A.L.T.M."/>
            <person name="Pandolfi V."/>
            <person name="Bustamante F.O."/>
            <person name="Brasileiro-Vidal A.C."/>
            <person name="Benko-Iseppon A.M."/>
        </authorList>
    </citation>
    <scope>NUCLEOTIDE SEQUENCE [LARGE SCALE GENOMIC DNA]</scope>
    <source>
        <tissue evidence="4">Leaves</tissue>
    </source>
</reference>
<dbReference type="PANTHER" id="PTHR31415">
    <property type="entry name" value="OS05G0367900 PROTEIN"/>
    <property type="match status" value="1"/>
</dbReference>
<name>A0ABU6ZSL7_9FABA</name>
<proteinExistence type="predicted"/>
<keyword evidence="2 3" id="KW-0472">Membrane</keyword>
<comment type="caution">
    <text evidence="4">The sequence shown here is derived from an EMBL/GenBank/DDBJ whole genome shotgun (WGS) entry which is preliminary data.</text>
</comment>
<gene>
    <name evidence="4" type="primary">YLS9_8</name>
    <name evidence="4" type="ORF">PIB30_089161</name>
</gene>
<organism evidence="4 5">
    <name type="scientific">Stylosanthes scabra</name>
    <dbReference type="NCBI Taxonomy" id="79078"/>
    <lineage>
        <taxon>Eukaryota</taxon>
        <taxon>Viridiplantae</taxon>
        <taxon>Streptophyta</taxon>
        <taxon>Embryophyta</taxon>
        <taxon>Tracheophyta</taxon>
        <taxon>Spermatophyta</taxon>
        <taxon>Magnoliopsida</taxon>
        <taxon>eudicotyledons</taxon>
        <taxon>Gunneridae</taxon>
        <taxon>Pentapetalae</taxon>
        <taxon>rosids</taxon>
        <taxon>fabids</taxon>
        <taxon>Fabales</taxon>
        <taxon>Fabaceae</taxon>
        <taxon>Papilionoideae</taxon>
        <taxon>50 kb inversion clade</taxon>
        <taxon>dalbergioids sensu lato</taxon>
        <taxon>Dalbergieae</taxon>
        <taxon>Pterocarpus clade</taxon>
        <taxon>Stylosanthes</taxon>
    </lineage>
</organism>
<keyword evidence="5" id="KW-1185">Reference proteome</keyword>
<evidence type="ECO:0000313" key="5">
    <source>
        <dbReference type="Proteomes" id="UP001341840"/>
    </source>
</evidence>
<dbReference type="EMBL" id="JASCZI010273514">
    <property type="protein sequence ID" value="MED6224959.1"/>
    <property type="molecule type" value="Genomic_DNA"/>
</dbReference>
<evidence type="ECO:0000256" key="3">
    <source>
        <dbReference type="SAM" id="Phobius"/>
    </source>
</evidence>
<keyword evidence="3" id="KW-0812">Transmembrane</keyword>
<sequence>MAENKQSQLNASYHGPSIPPNRNYLRTTRRRNCCCRIFNIFWKILLSIITLIVLSFIISLILVQPRPFKFYVTQANLTQFNYTNTSTLLLHYNLVLNFTSHNPNKKLGIYYDKVEGNVFYQGYRFSTIDVITWMNSFRQDSKHTDGMSGVFKGTKVLVLGKSQRSKFDQDKRDGDFDIYVELYFDIRFRLGHFIFNNINSKATVKCGIKVPLSGSNGEVLGARFEPKNCNVNVKWV</sequence>
<protein>
    <submittedName>
        <fullName evidence="4">Yls9-like</fullName>
    </submittedName>
</protein>
<dbReference type="PANTHER" id="PTHR31415:SF101">
    <property type="entry name" value="LATE EMBRYOGENESIS ABUNDANT PROTEIN"/>
    <property type="match status" value="1"/>
</dbReference>
<evidence type="ECO:0000256" key="1">
    <source>
        <dbReference type="ARBA" id="ARBA00004370"/>
    </source>
</evidence>